<evidence type="ECO:0000259" key="1">
    <source>
        <dbReference type="Pfam" id="PF01841"/>
    </source>
</evidence>
<dbReference type="Proteomes" id="UP000094067">
    <property type="component" value="Unassembled WGS sequence"/>
</dbReference>
<name>A0A1E2ZZM3_9FIRM</name>
<dbReference type="Gene3D" id="3.10.620.30">
    <property type="match status" value="1"/>
</dbReference>
<accession>A0A1E2ZZM3</accession>
<protein>
    <submittedName>
        <fullName evidence="2">Transglutaminase-like superfamily protein</fullName>
    </submittedName>
</protein>
<dbReference type="AlphaFoldDB" id="A0A1E2ZZM3"/>
<dbReference type="SUPFAM" id="SSF54001">
    <property type="entry name" value="Cysteine proteinases"/>
    <property type="match status" value="1"/>
</dbReference>
<proteinExistence type="predicted"/>
<dbReference type="RefSeq" id="WP_069155193.1">
    <property type="nucleotide sequence ID" value="NZ_MCGH01000005.1"/>
</dbReference>
<dbReference type="EMBL" id="MCGH01000005">
    <property type="protein sequence ID" value="ODM01942.1"/>
    <property type="molecule type" value="Genomic_DNA"/>
</dbReference>
<gene>
    <name evidence="2" type="ORF">BEI61_05941</name>
</gene>
<dbReference type="InterPro" id="IPR002931">
    <property type="entry name" value="Transglutaminase-like"/>
</dbReference>
<evidence type="ECO:0000313" key="2">
    <source>
        <dbReference type="EMBL" id="ODM01942.1"/>
    </source>
</evidence>
<feature type="domain" description="Transglutaminase-like" evidence="1">
    <location>
        <begin position="44"/>
        <end position="148"/>
    </location>
</feature>
<organism evidence="2 3">
    <name type="scientific">Eisenbergiella tayi</name>
    <dbReference type="NCBI Taxonomy" id="1432052"/>
    <lineage>
        <taxon>Bacteria</taxon>
        <taxon>Bacillati</taxon>
        <taxon>Bacillota</taxon>
        <taxon>Clostridia</taxon>
        <taxon>Lachnospirales</taxon>
        <taxon>Lachnospiraceae</taxon>
        <taxon>Eisenbergiella</taxon>
    </lineage>
</organism>
<reference evidence="2 3" key="1">
    <citation type="submission" date="2016-07" db="EMBL/GenBank/DDBJ databases">
        <title>Characterization of isolates of Eisenbergiella tayi derived from blood cultures, using whole genome sequencing.</title>
        <authorList>
            <person name="Burdz T."/>
            <person name="Wiebe D."/>
            <person name="Huynh C."/>
            <person name="Bernard K."/>
        </authorList>
    </citation>
    <scope>NUCLEOTIDE SEQUENCE [LARGE SCALE GENOMIC DNA]</scope>
    <source>
        <strain evidence="2 3">NML 110608</strain>
    </source>
</reference>
<sequence length="284" mass="33076">MGMDYPALLGENQSFRSDYPAEIKYAFSCKEYESLEKEYGIRETAGKGSTFLQAVNLLEWVNKNIRHKGNYDNSDPQDALHLLTLAYKKDNTGINCLSMSIILSECLLASGIYARVVYMMPKAADDGDNHVVAEAFIAEWNKWIMLDPTYGSYCCDSSGEVLNLYEIRKRIINDEEYFFSDKLNYNGETVSDLADLKEYYAKNLFFLRSKARQGYGMHREYGDMVEMAPINFDVHERMLLNLQYRIHEYGECDLFTDWMSYESQLDNRYVDIESFYEPPCDREN</sequence>
<evidence type="ECO:0000313" key="3">
    <source>
        <dbReference type="Proteomes" id="UP000094067"/>
    </source>
</evidence>
<dbReference type="Pfam" id="PF01841">
    <property type="entry name" value="Transglut_core"/>
    <property type="match status" value="1"/>
</dbReference>
<comment type="caution">
    <text evidence="2">The sequence shown here is derived from an EMBL/GenBank/DDBJ whole genome shotgun (WGS) entry which is preliminary data.</text>
</comment>
<dbReference type="InterPro" id="IPR038765">
    <property type="entry name" value="Papain-like_cys_pep_sf"/>
</dbReference>